<dbReference type="EMBL" id="JBANMG010000009">
    <property type="protein sequence ID" value="KAK6949580.1"/>
    <property type="molecule type" value="Genomic_DNA"/>
</dbReference>
<organism evidence="1 2">
    <name type="scientific">Daldinia eschscholtzii</name>
    <dbReference type="NCBI Taxonomy" id="292717"/>
    <lineage>
        <taxon>Eukaryota</taxon>
        <taxon>Fungi</taxon>
        <taxon>Dikarya</taxon>
        <taxon>Ascomycota</taxon>
        <taxon>Pezizomycotina</taxon>
        <taxon>Sordariomycetes</taxon>
        <taxon>Xylariomycetidae</taxon>
        <taxon>Xylariales</taxon>
        <taxon>Hypoxylaceae</taxon>
        <taxon>Daldinia</taxon>
    </lineage>
</organism>
<name>A0AAX6MAA5_9PEZI</name>
<dbReference type="AlphaFoldDB" id="A0AAX6MAA5"/>
<sequence>MPLKGNLKPDTLYITLDSRPLRDEYHWALVTTDASCHATLRHASNLNGPWKREEKDFRPDERMMLITLVRVGDISDQEKMVEATRSVPVDGLPSSRTLEESARKCAALYAEAAETGHGATVVDNPLTI</sequence>
<accession>A0AAX6MAA5</accession>
<proteinExistence type="predicted"/>
<keyword evidence="2" id="KW-1185">Reference proteome</keyword>
<evidence type="ECO:0000313" key="2">
    <source>
        <dbReference type="Proteomes" id="UP001369815"/>
    </source>
</evidence>
<protein>
    <submittedName>
        <fullName evidence="1">Uncharacterized protein</fullName>
    </submittedName>
</protein>
<reference evidence="1 2" key="1">
    <citation type="journal article" date="2024" name="Front Chem Biol">
        <title>Unveiling the potential of Daldinia eschscholtzii MFLUCC 19-0629 through bioactivity and bioinformatics studies for enhanced sustainable agriculture production.</title>
        <authorList>
            <person name="Brooks S."/>
            <person name="Weaver J.A."/>
            <person name="Klomchit A."/>
            <person name="Alharthi S.A."/>
            <person name="Onlamun T."/>
            <person name="Nurani R."/>
            <person name="Vong T.K."/>
            <person name="Alberti F."/>
            <person name="Greco C."/>
        </authorList>
    </citation>
    <scope>NUCLEOTIDE SEQUENCE [LARGE SCALE GENOMIC DNA]</scope>
    <source>
        <strain evidence="1">MFLUCC 19-0629</strain>
    </source>
</reference>
<gene>
    <name evidence="1" type="ORF">Daesc_009663</name>
</gene>
<dbReference type="InterPro" id="IPR054208">
    <property type="entry name" value="DUF6914"/>
</dbReference>
<evidence type="ECO:0000313" key="1">
    <source>
        <dbReference type="EMBL" id="KAK6949580.1"/>
    </source>
</evidence>
<comment type="caution">
    <text evidence="1">The sequence shown here is derived from an EMBL/GenBank/DDBJ whole genome shotgun (WGS) entry which is preliminary data.</text>
</comment>
<dbReference type="Pfam" id="PF21858">
    <property type="entry name" value="DUF6914"/>
    <property type="match status" value="1"/>
</dbReference>
<dbReference type="Proteomes" id="UP001369815">
    <property type="component" value="Unassembled WGS sequence"/>
</dbReference>